<comment type="subunit">
    <text evidence="7">Subunit of the heterotrimeric GatCAB amidotransferase (AdT) complex, composed of A, B and C subunits.</text>
</comment>
<name>A0A9P6H562_9AGAM</name>
<gene>
    <name evidence="9" type="ORF">BJ322DRAFT_1214337</name>
</gene>
<dbReference type="Pfam" id="PF01425">
    <property type="entry name" value="Amidase"/>
    <property type="match status" value="1"/>
</dbReference>
<dbReference type="EC" id="6.3.5.7" evidence="7"/>
<dbReference type="InterPro" id="IPR000120">
    <property type="entry name" value="Amidase"/>
</dbReference>
<feature type="domain" description="Amidase" evidence="8">
    <location>
        <begin position="43"/>
        <end position="475"/>
    </location>
</feature>
<sequence length="488" mass="51680">MRVPPIRCVQTSTRIHQTLVESRNARINAFVHLPNDPSPRLTSIDGPLPGMTVAVKDNICTSGMPTTCSSLMLKEFSSPYDATVVKLLRSAGAQIVGKTNCDEFGMGSLNKYSVHGPVINPFGESEGRSAGGSSGGSAAAVAAGLCDAALGTDTGGSIRLPASYCGVVGLKPSYGLLSRWGVVSFADSLDCVGVLAKDIESAESVFDSLNIHDPRDPTAATQRIREKASKSVLSDFLDSGSLSGIRIGVPTDYFPEELHPSVVNPLRTLLIDLRMHGASIVPVSLPSTPYALSAYYVIASAEASSNLARYDGVQYGLHVETPSGSDKRKLANVYSHSRSRGFGSEVKRRILLGAYALTADAFDNYFLQAQRVRSLVRRDFNRVFRAPNVLSAHSETNQAGVDVLIHPSAIRTAPRLDEGVAESKSTLDSYLQDVLTVPASLAGLPALSVPVGLGEDGWPVGVSLVGQWGHEKTILNLGKVLGVSKSSS</sequence>
<dbReference type="SUPFAM" id="SSF75304">
    <property type="entry name" value="Amidase signature (AS) enzymes"/>
    <property type="match status" value="1"/>
</dbReference>
<dbReference type="NCBIfam" id="TIGR00132">
    <property type="entry name" value="gatA"/>
    <property type="match status" value="1"/>
</dbReference>
<comment type="function">
    <text evidence="7">Allows the formation of correctly charged Gln-tRNA(Gln) through the transamidation of misacylated Glu-tRNA(Gln) in the mitochondria. The reaction takes place in the presence of glutamine and ATP through an activated gamma-phospho-Glu-tRNA(Gln).</text>
</comment>
<comment type="catalytic activity">
    <reaction evidence="6 7">
        <text>L-glutamyl-tRNA(Gln) + L-glutamine + ATP + H2O = L-glutaminyl-tRNA(Gln) + L-glutamate + ADP + phosphate + H(+)</text>
        <dbReference type="Rhea" id="RHEA:17521"/>
        <dbReference type="Rhea" id="RHEA-COMP:9681"/>
        <dbReference type="Rhea" id="RHEA-COMP:9684"/>
        <dbReference type="ChEBI" id="CHEBI:15377"/>
        <dbReference type="ChEBI" id="CHEBI:15378"/>
        <dbReference type="ChEBI" id="CHEBI:29985"/>
        <dbReference type="ChEBI" id="CHEBI:30616"/>
        <dbReference type="ChEBI" id="CHEBI:43474"/>
        <dbReference type="ChEBI" id="CHEBI:58359"/>
        <dbReference type="ChEBI" id="CHEBI:78520"/>
        <dbReference type="ChEBI" id="CHEBI:78521"/>
        <dbReference type="ChEBI" id="CHEBI:456216"/>
        <dbReference type="EC" id="6.3.5.7"/>
    </reaction>
</comment>
<accession>A0A9P6H562</accession>
<evidence type="ECO:0000256" key="1">
    <source>
        <dbReference type="ARBA" id="ARBA00008069"/>
    </source>
</evidence>
<dbReference type="OrthoDB" id="421993at2759"/>
<comment type="caution">
    <text evidence="9">The sequence shown here is derived from an EMBL/GenBank/DDBJ whole genome shotgun (WGS) entry which is preliminary data.</text>
</comment>
<dbReference type="InterPro" id="IPR036928">
    <property type="entry name" value="AS_sf"/>
</dbReference>
<evidence type="ECO:0000256" key="3">
    <source>
        <dbReference type="ARBA" id="ARBA00022741"/>
    </source>
</evidence>
<dbReference type="InterPro" id="IPR004412">
    <property type="entry name" value="GatA"/>
</dbReference>
<keyword evidence="5 7" id="KW-0648">Protein biosynthesis</keyword>
<comment type="similarity">
    <text evidence="1 7">Belongs to the amidase family. GatA subfamily.</text>
</comment>
<keyword evidence="3 7" id="KW-0547">Nucleotide-binding</keyword>
<keyword evidence="2 7" id="KW-0436">Ligase</keyword>
<dbReference type="GO" id="GO:0005739">
    <property type="term" value="C:mitochondrion"/>
    <property type="evidence" value="ECO:0007669"/>
    <property type="project" value="UniProtKB-SubCell"/>
</dbReference>
<organism evidence="9 10">
    <name type="scientific">Thelephora terrestris</name>
    <dbReference type="NCBI Taxonomy" id="56493"/>
    <lineage>
        <taxon>Eukaryota</taxon>
        <taxon>Fungi</taxon>
        <taxon>Dikarya</taxon>
        <taxon>Basidiomycota</taxon>
        <taxon>Agaricomycotina</taxon>
        <taxon>Agaricomycetes</taxon>
        <taxon>Thelephorales</taxon>
        <taxon>Thelephoraceae</taxon>
        <taxon>Thelephora</taxon>
    </lineage>
</organism>
<evidence type="ECO:0000256" key="5">
    <source>
        <dbReference type="ARBA" id="ARBA00022917"/>
    </source>
</evidence>
<dbReference type="InterPro" id="IPR023631">
    <property type="entry name" value="Amidase_dom"/>
</dbReference>
<dbReference type="GO" id="GO:0070681">
    <property type="term" value="P:glutaminyl-tRNAGln biosynthesis via transamidation"/>
    <property type="evidence" value="ECO:0007669"/>
    <property type="project" value="UniProtKB-UniRule"/>
</dbReference>
<evidence type="ECO:0000256" key="7">
    <source>
        <dbReference type="HAMAP-Rule" id="MF_03150"/>
    </source>
</evidence>
<dbReference type="GO" id="GO:0050567">
    <property type="term" value="F:glutaminyl-tRNA synthase (glutamine-hydrolyzing) activity"/>
    <property type="evidence" value="ECO:0007669"/>
    <property type="project" value="UniProtKB-UniRule"/>
</dbReference>
<reference evidence="9" key="2">
    <citation type="submission" date="2020-11" db="EMBL/GenBank/DDBJ databases">
        <authorList>
            <consortium name="DOE Joint Genome Institute"/>
            <person name="Kuo A."/>
            <person name="Miyauchi S."/>
            <person name="Kiss E."/>
            <person name="Drula E."/>
            <person name="Kohler A."/>
            <person name="Sanchez-Garcia M."/>
            <person name="Andreopoulos B."/>
            <person name="Barry K.W."/>
            <person name="Bonito G."/>
            <person name="Buee M."/>
            <person name="Carver A."/>
            <person name="Chen C."/>
            <person name="Cichocki N."/>
            <person name="Clum A."/>
            <person name="Culley D."/>
            <person name="Crous P.W."/>
            <person name="Fauchery L."/>
            <person name="Girlanda M."/>
            <person name="Hayes R."/>
            <person name="Keri Z."/>
            <person name="Labutti K."/>
            <person name="Lipzen A."/>
            <person name="Lombard V."/>
            <person name="Magnuson J."/>
            <person name="Maillard F."/>
            <person name="Morin E."/>
            <person name="Murat C."/>
            <person name="Nolan M."/>
            <person name="Ohm R."/>
            <person name="Pangilinan J."/>
            <person name="Pereira M."/>
            <person name="Perotto S."/>
            <person name="Peter M."/>
            <person name="Riley R."/>
            <person name="Sitrit Y."/>
            <person name="Stielow B."/>
            <person name="Szollosi G."/>
            <person name="Zifcakova L."/>
            <person name="Stursova M."/>
            <person name="Spatafora J.W."/>
            <person name="Tedersoo L."/>
            <person name="Vaario L.-M."/>
            <person name="Yamada A."/>
            <person name="Yan M."/>
            <person name="Wang P."/>
            <person name="Xu J."/>
            <person name="Bruns T."/>
            <person name="Baldrian P."/>
            <person name="Vilgalys R."/>
            <person name="Henrissat B."/>
            <person name="Grigoriev I.V."/>
            <person name="Hibbett D."/>
            <person name="Nagy L.G."/>
            <person name="Martin F.M."/>
        </authorList>
    </citation>
    <scope>NUCLEOTIDE SEQUENCE</scope>
    <source>
        <strain evidence="9">UH-Tt-Lm1</strain>
    </source>
</reference>
<dbReference type="InterPro" id="IPR020556">
    <property type="entry name" value="Amidase_CS"/>
</dbReference>
<keyword evidence="10" id="KW-1185">Reference proteome</keyword>
<dbReference type="GO" id="GO:0005524">
    <property type="term" value="F:ATP binding"/>
    <property type="evidence" value="ECO:0007669"/>
    <property type="project" value="UniProtKB-KW"/>
</dbReference>
<dbReference type="PANTHER" id="PTHR11895:SF7">
    <property type="entry name" value="GLUTAMYL-TRNA(GLN) AMIDOTRANSFERASE SUBUNIT A, MITOCHONDRIAL"/>
    <property type="match status" value="1"/>
</dbReference>
<dbReference type="PROSITE" id="PS00571">
    <property type="entry name" value="AMIDASES"/>
    <property type="match status" value="1"/>
</dbReference>
<dbReference type="PANTHER" id="PTHR11895">
    <property type="entry name" value="TRANSAMIDASE"/>
    <property type="match status" value="1"/>
</dbReference>
<dbReference type="GO" id="GO:0032543">
    <property type="term" value="P:mitochondrial translation"/>
    <property type="evidence" value="ECO:0007669"/>
    <property type="project" value="UniProtKB-UniRule"/>
</dbReference>
<keyword evidence="7" id="KW-0496">Mitochondrion</keyword>
<feature type="active site" description="Charge relay system" evidence="7">
    <location>
        <position position="56"/>
    </location>
</feature>
<evidence type="ECO:0000259" key="8">
    <source>
        <dbReference type="Pfam" id="PF01425"/>
    </source>
</evidence>
<evidence type="ECO:0000256" key="2">
    <source>
        <dbReference type="ARBA" id="ARBA00022598"/>
    </source>
</evidence>
<comment type="subcellular location">
    <subcellularLocation>
        <location evidence="7">Mitochondrion</location>
    </subcellularLocation>
</comment>
<evidence type="ECO:0000256" key="4">
    <source>
        <dbReference type="ARBA" id="ARBA00022840"/>
    </source>
</evidence>
<reference evidence="9" key="1">
    <citation type="journal article" date="2020" name="Nat. Commun.">
        <title>Large-scale genome sequencing of mycorrhizal fungi provides insights into the early evolution of symbiotic traits.</title>
        <authorList>
            <person name="Miyauchi S."/>
            <person name="Kiss E."/>
            <person name="Kuo A."/>
            <person name="Drula E."/>
            <person name="Kohler A."/>
            <person name="Sanchez-Garcia M."/>
            <person name="Morin E."/>
            <person name="Andreopoulos B."/>
            <person name="Barry K.W."/>
            <person name="Bonito G."/>
            <person name="Buee M."/>
            <person name="Carver A."/>
            <person name="Chen C."/>
            <person name="Cichocki N."/>
            <person name="Clum A."/>
            <person name="Culley D."/>
            <person name="Crous P.W."/>
            <person name="Fauchery L."/>
            <person name="Girlanda M."/>
            <person name="Hayes R.D."/>
            <person name="Keri Z."/>
            <person name="LaButti K."/>
            <person name="Lipzen A."/>
            <person name="Lombard V."/>
            <person name="Magnuson J."/>
            <person name="Maillard F."/>
            <person name="Murat C."/>
            <person name="Nolan M."/>
            <person name="Ohm R.A."/>
            <person name="Pangilinan J."/>
            <person name="Pereira M.F."/>
            <person name="Perotto S."/>
            <person name="Peter M."/>
            <person name="Pfister S."/>
            <person name="Riley R."/>
            <person name="Sitrit Y."/>
            <person name="Stielow J.B."/>
            <person name="Szollosi G."/>
            <person name="Zifcakova L."/>
            <person name="Stursova M."/>
            <person name="Spatafora J.W."/>
            <person name="Tedersoo L."/>
            <person name="Vaario L.M."/>
            <person name="Yamada A."/>
            <person name="Yan M."/>
            <person name="Wang P."/>
            <person name="Xu J."/>
            <person name="Bruns T."/>
            <person name="Baldrian P."/>
            <person name="Vilgalys R."/>
            <person name="Dunand C."/>
            <person name="Henrissat B."/>
            <person name="Grigoriev I.V."/>
            <person name="Hibbett D."/>
            <person name="Nagy L.G."/>
            <person name="Martin F.M."/>
        </authorList>
    </citation>
    <scope>NUCLEOTIDE SEQUENCE</scope>
    <source>
        <strain evidence="9">UH-Tt-Lm1</strain>
    </source>
</reference>
<keyword evidence="4 7" id="KW-0067">ATP-binding</keyword>
<dbReference type="EMBL" id="WIUZ02000020">
    <property type="protein sequence ID" value="KAF9779239.1"/>
    <property type="molecule type" value="Genomic_DNA"/>
</dbReference>
<dbReference type="Gene3D" id="3.90.1300.10">
    <property type="entry name" value="Amidase signature (AS) domain"/>
    <property type="match status" value="1"/>
</dbReference>
<evidence type="ECO:0000256" key="6">
    <source>
        <dbReference type="ARBA" id="ARBA00047407"/>
    </source>
</evidence>
<proteinExistence type="inferred from homology"/>
<evidence type="ECO:0000313" key="10">
    <source>
        <dbReference type="Proteomes" id="UP000736335"/>
    </source>
</evidence>
<dbReference type="GO" id="GO:0030956">
    <property type="term" value="C:glutamyl-tRNA(Gln) amidotransferase complex"/>
    <property type="evidence" value="ECO:0007669"/>
    <property type="project" value="UniProtKB-UniRule"/>
</dbReference>
<feature type="active site" description="Acyl-ester intermediate" evidence="7">
    <location>
        <position position="157"/>
    </location>
</feature>
<feature type="active site" description="Charge relay system" evidence="7">
    <location>
        <position position="133"/>
    </location>
</feature>
<evidence type="ECO:0000313" key="9">
    <source>
        <dbReference type="EMBL" id="KAF9779239.1"/>
    </source>
</evidence>
<protein>
    <recommendedName>
        <fullName evidence="7">Glutamyl-tRNA(Gln) amidotransferase subunit A, mitochondrial</fullName>
        <shortName evidence="7">Glu-AdT subunit A</shortName>
        <ecNumber evidence="7">6.3.5.7</ecNumber>
    </recommendedName>
</protein>
<dbReference type="AlphaFoldDB" id="A0A9P6H562"/>
<dbReference type="Proteomes" id="UP000736335">
    <property type="component" value="Unassembled WGS sequence"/>
</dbReference>
<dbReference type="HAMAP" id="MF_00120">
    <property type="entry name" value="GatA"/>
    <property type="match status" value="1"/>
</dbReference>